<keyword evidence="9 12" id="KW-0119">Carbohydrate metabolism</keyword>
<dbReference type="InterPro" id="IPR044015">
    <property type="entry name" value="FBPase_C_dom"/>
</dbReference>
<dbReference type="Pfam" id="PF18913">
    <property type="entry name" value="FBPase_C"/>
    <property type="match status" value="1"/>
</dbReference>
<evidence type="ECO:0000256" key="3">
    <source>
        <dbReference type="ARBA" id="ARBA00010941"/>
    </source>
</evidence>
<comment type="caution">
    <text evidence="16">The sequence shown here is derived from an EMBL/GenBank/DDBJ whole genome shotgun (WGS) entry which is preliminary data.</text>
</comment>
<reference evidence="16 17" key="1">
    <citation type="submission" date="2020-09" db="EMBL/GenBank/DDBJ databases">
        <title>Sinomicrobium weinanense sp. nov., a halophilic bacteria isolated from saline-alkali soil.</title>
        <authorList>
            <person name="Wu P."/>
            <person name="Ren H."/>
            <person name="Mei Y."/>
            <person name="Liang Y."/>
            <person name="Chen Z."/>
        </authorList>
    </citation>
    <scope>NUCLEOTIDE SEQUENCE [LARGE SCALE GENOMIC DNA]</scope>
    <source>
        <strain evidence="16 17">FJxs</strain>
    </source>
</reference>
<dbReference type="GO" id="GO:0006002">
    <property type="term" value="P:fructose 6-phosphate metabolic process"/>
    <property type="evidence" value="ECO:0007669"/>
    <property type="project" value="TreeGrafter"/>
</dbReference>
<keyword evidence="6 12" id="KW-0479">Metal-binding</keyword>
<organism evidence="16 17">
    <name type="scientific">Sinomicrobium weinanense</name>
    <dbReference type="NCBI Taxonomy" id="2842200"/>
    <lineage>
        <taxon>Bacteria</taxon>
        <taxon>Pseudomonadati</taxon>
        <taxon>Bacteroidota</taxon>
        <taxon>Flavobacteriia</taxon>
        <taxon>Flavobacteriales</taxon>
        <taxon>Flavobacteriaceae</taxon>
        <taxon>Sinomicrobium</taxon>
    </lineage>
</organism>
<feature type="domain" description="Fructose-1-6-bisphosphatase class I N-terminal" evidence="14">
    <location>
        <begin position="5"/>
        <end position="198"/>
    </location>
</feature>
<comment type="subcellular location">
    <subcellularLocation>
        <location evidence="12">Cytoplasm</location>
    </subcellularLocation>
</comment>
<dbReference type="Pfam" id="PF00316">
    <property type="entry name" value="FBPase"/>
    <property type="match status" value="1"/>
</dbReference>
<dbReference type="GO" id="GO:0042132">
    <property type="term" value="F:fructose 1,6-bisphosphate 1-phosphatase activity"/>
    <property type="evidence" value="ECO:0007669"/>
    <property type="project" value="UniProtKB-UniRule"/>
</dbReference>
<evidence type="ECO:0000256" key="11">
    <source>
        <dbReference type="ARBA" id="ARBA00081210"/>
    </source>
</evidence>
<dbReference type="PROSITE" id="PS00124">
    <property type="entry name" value="FBPASE"/>
    <property type="match status" value="1"/>
</dbReference>
<keyword evidence="7 12" id="KW-0378">Hydrolase</keyword>
<evidence type="ECO:0000256" key="6">
    <source>
        <dbReference type="ARBA" id="ARBA00022723"/>
    </source>
</evidence>
<dbReference type="PRINTS" id="PR00115">
    <property type="entry name" value="F16BPHPHTASE"/>
</dbReference>
<comment type="pathway">
    <text evidence="2">Carbohydrate biosynthesis; Calvin cycle.</text>
</comment>
<dbReference type="Gene3D" id="3.40.190.80">
    <property type="match status" value="1"/>
</dbReference>
<evidence type="ECO:0000256" key="10">
    <source>
        <dbReference type="ARBA" id="ARBA00072069"/>
    </source>
</evidence>
<feature type="binding site" evidence="12">
    <location>
        <position position="92"/>
    </location>
    <ligand>
        <name>Mg(2+)</name>
        <dbReference type="ChEBI" id="CHEBI:18420"/>
        <label>1</label>
    </ligand>
</feature>
<dbReference type="HAMAP" id="MF_01855">
    <property type="entry name" value="FBPase_class1"/>
    <property type="match status" value="1"/>
</dbReference>
<keyword evidence="8 12" id="KW-0460">Magnesium</keyword>
<dbReference type="AlphaFoldDB" id="A0A926Q3E5"/>
<name>A0A926Q3E5_9FLAO</name>
<feature type="binding site" evidence="12">
    <location>
        <position position="243"/>
    </location>
    <ligand>
        <name>substrate</name>
    </ligand>
</feature>
<keyword evidence="17" id="KW-1185">Reference proteome</keyword>
<dbReference type="PIRSF" id="PIRSF500210">
    <property type="entry name" value="FBPtase"/>
    <property type="match status" value="1"/>
</dbReference>
<dbReference type="GO" id="GO:0006094">
    <property type="term" value="P:gluconeogenesis"/>
    <property type="evidence" value="ECO:0007669"/>
    <property type="project" value="UniProtKB-UniRule"/>
</dbReference>
<feature type="binding site" evidence="12">
    <location>
        <position position="273"/>
    </location>
    <ligand>
        <name>substrate</name>
    </ligand>
</feature>
<dbReference type="Proteomes" id="UP000653730">
    <property type="component" value="Unassembled WGS sequence"/>
</dbReference>
<comment type="subunit">
    <text evidence="12">Homotetramer.</text>
</comment>
<dbReference type="SUPFAM" id="SSF56655">
    <property type="entry name" value="Carbohydrate phosphatase"/>
    <property type="match status" value="1"/>
</dbReference>
<comment type="similarity">
    <text evidence="3 12 13">Belongs to the FBPase class 1 family.</text>
</comment>
<dbReference type="InterPro" id="IPR020548">
    <property type="entry name" value="Fructose_bisphosphatase_AS"/>
</dbReference>
<dbReference type="InterPro" id="IPR033391">
    <property type="entry name" value="FBPase_N"/>
</dbReference>
<evidence type="ECO:0000259" key="15">
    <source>
        <dbReference type="Pfam" id="PF18913"/>
    </source>
</evidence>
<dbReference type="PANTHER" id="PTHR11556:SF35">
    <property type="entry name" value="SEDOHEPTULOSE-1,7-BISPHOSPHATASE, CHLOROPLASTIC"/>
    <property type="match status" value="1"/>
</dbReference>
<feature type="binding site" evidence="12">
    <location>
        <begin position="119"/>
        <end position="122"/>
    </location>
    <ligand>
        <name>substrate</name>
    </ligand>
</feature>
<feature type="binding site" evidence="12">
    <location>
        <position position="118"/>
    </location>
    <ligand>
        <name>Mg(2+)</name>
        <dbReference type="ChEBI" id="CHEBI:18420"/>
        <label>1</label>
    </ligand>
</feature>
<feature type="binding site" evidence="12">
    <location>
        <position position="116"/>
    </location>
    <ligand>
        <name>Mg(2+)</name>
        <dbReference type="ChEBI" id="CHEBI:18420"/>
        <label>1</label>
    </ligand>
</feature>
<sequence length="335" mass="37378">MRKHKTLGEFIIENQAAFKYSSGELSKLINAIRLAAKVVNHEVNKAGLVDIIGASGDTNIQGEDQQKLDVMANEKFIQTLTNREIVCGIASEEEDDFIAINSLDKKHQNKYVVLIDPLDGSSNIDVNVSVGTIFSIYRRVTPIGTPVTLEDFLQPGRNQVAAGYVIYGTSTMLVYTTGHGVNGFTLNPAIGTFYLSHPNMRYPDTGKIYSVNEGNYTHFPQGVKDYIKYCQEEEGDRPYTSRYIGSLVSDFHRNMIKGGIYIYPKSNKTENGKLRLLYECNPMAYIAEQANGKASDGFRPILDIQPTELHQRTPFFCGSKKMVEKAEGFMLKSPS</sequence>
<evidence type="ECO:0000256" key="12">
    <source>
        <dbReference type="HAMAP-Rule" id="MF_01855"/>
    </source>
</evidence>
<dbReference type="PANTHER" id="PTHR11556">
    <property type="entry name" value="FRUCTOSE-1,6-BISPHOSPHATASE-RELATED"/>
    <property type="match status" value="1"/>
</dbReference>
<evidence type="ECO:0000256" key="1">
    <source>
        <dbReference type="ARBA" id="ARBA00001273"/>
    </source>
</evidence>
<dbReference type="PIRSF" id="PIRSF000904">
    <property type="entry name" value="FBPtase_SBPase"/>
    <property type="match status" value="1"/>
</dbReference>
<evidence type="ECO:0000256" key="8">
    <source>
        <dbReference type="ARBA" id="ARBA00022842"/>
    </source>
</evidence>
<keyword evidence="5 12" id="KW-0963">Cytoplasm</keyword>
<gene>
    <name evidence="12 16" type="primary">fbp</name>
    <name evidence="16" type="ORF">IBL28_16020</name>
</gene>
<dbReference type="NCBIfam" id="NF006778">
    <property type="entry name" value="PRK09293.1-1"/>
    <property type="match status" value="1"/>
</dbReference>
<evidence type="ECO:0000256" key="9">
    <source>
        <dbReference type="ARBA" id="ARBA00023277"/>
    </source>
</evidence>
<accession>A0A926Q3E5</accession>
<dbReference type="EMBL" id="JACVDC010000060">
    <property type="protein sequence ID" value="MBC9797483.1"/>
    <property type="molecule type" value="Genomic_DNA"/>
</dbReference>
<dbReference type="EC" id="3.1.3.11" evidence="4 12"/>
<feature type="binding site" evidence="12">
    <location>
        <position position="279"/>
    </location>
    <ligand>
        <name>Mg(2+)</name>
        <dbReference type="ChEBI" id="CHEBI:18420"/>
        <label>2</label>
    </ligand>
</feature>
<dbReference type="GO" id="GO:0000287">
    <property type="term" value="F:magnesium ion binding"/>
    <property type="evidence" value="ECO:0007669"/>
    <property type="project" value="UniProtKB-UniRule"/>
</dbReference>
<evidence type="ECO:0000256" key="7">
    <source>
        <dbReference type="ARBA" id="ARBA00022801"/>
    </source>
</evidence>
<evidence type="ECO:0000256" key="2">
    <source>
        <dbReference type="ARBA" id="ARBA00005215"/>
    </source>
</evidence>
<dbReference type="GO" id="GO:0030388">
    <property type="term" value="P:fructose 1,6-bisphosphate metabolic process"/>
    <property type="evidence" value="ECO:0007669"/>
    <property type="project" value="TreeGrafter"/>
</dbReference>
<evidence type="ECO:0000256" key="4">
    <source>
        <dbReference type="ARBA" id="ARBA00013093"/>
    </source>
</evidence>
<dbReference type="NCBIfam" id="NF006779">
    <property type="entry name" value="PRK09293.1-3"/>
    <property type="match status" value="1"/>
</dbReference>
<dbReference type="FunFam" id="3.30.540.10:FF:000002">
    <property type="entry name" value="Fructose-1,6-bisphosphatase class 1"/>
    <property type="match status" value="1"/>
</dbReference>
<dbReference type="InterPro" id="IPR000146">
    <property type="entry name" value="FBPase_class-1"/>
</dbReference>
<dbReference type="RefSeq" id="WP_187966616.1">
    <property type="nucleotide sequence ID" value="NZ_JACVDC010000060.1"/>
</dbReference>
<evidence type="ECO:0000256" key="5">
    <source>
        <dbReference type="ARBA" id="ARBA00022490"/>
    </source>
</evidence>
<protein>
    <recommendedName>
        <fullName evidence="10 12">Fructose-1,6-bisphosphatase class 1</fullName>
        <shortName evidence="12">FBPase class 1</shortName>
        <ecNumber evidence="4 12">3.1.3.11</ecNumber>
    </recommendedName>
    <alternativeName>
        <fullName evidence="11 12">D-fructose-1,6-bisphosphate 1-phosphohydrolase class 1</fullName>
    </alternativeName>
</protein>
<proteinExistence type="inferred from homology"/>
<comment type="caution">
    <text evidence="12">Lacks conserved residue(s) required for the propagation of feature annotation.</text>
</comment>
<feature type="binding site" evidence="12">
    <location>
        <position position="116"/>
    </location>
    <ligand>
        <name>Mg(2+)</name>
        <dbReference type="ChEBI" id="CHEBI:18420"/>
        <label>2</label>
    </ligand>
</feature>
<dbReference type="Gene3D" id="3.30.540.10">
    <property type="entry name" value="Fructose-1,6-Bisphosphatase, subunit A, domain 1"/>
    <property type="match status" value="1"/>
</dbReference>
<evidence type="ECO:0000256" key="13">
    <source>
        <dbReference type="RuleBase" id="RU000508"/>
    </source>
</evidence>
<dbReference type="GO" id="GO:0005829">
    <property type="term" value="C:cytosol"/>
    <property type="evidence" value="ECO:0007669"/>
    <property type="project" value="TreeGrafter"/>
</dbReference>
<comment type="cofactor">
    <cofactor evidence="12">
        <name>Mg(2+)</name>
        <dbReference type="ChEBI" id="CHEBI:18420"/>
    </cofactor>
    <text evidence="12">Binds 2 magnesium ions per subunit.</text>
</comment>
<dbReference type="GO" id="GO:0006000">
    <property type="term" value="P:fructose metabolic process"/>
    <property type="evidence" value="ECO:0007669"/>
    <property type="project" value="TreeGrafter"/>
</dbReference>
<evidence type="ECO:0000259" key="14">
    <source>
        <dbReference type="Pfam" id="PF00316"/>
    </source>
</evidence>
<comment type="catalytic activity">
    <reaction evidence="1 12">
        <text>beta-D-fructose 1,6-bisphosphate + H2O = beta-D-fructose 6-phosphate + phosphate</text>
        <dbReference type="Rhea" id="RHEA:11064"/>
        <dbReference type="ChEBI" id="CHEBI:15377"/>
        <dbReference type="ChEBI" id="CHEBI:32966"/>
        <dbReference type="ChEBI" id="CHEBI:43474"/>
        <dbReference type="ChEBI" id="CHEBI:57634"/>
        <dbReference type="EC" id="3.1.3.11"/>
    </reaction>
</comment>
<dbReference type="CDD" id="cd00354">
    <property type="entry name" value="FBPase"/>
    <property type="match status" value="1"/>
</dbReference>
<evidence type="ECO:0000313" key="17">
    <source>
        <dbReference type="Proteomes" id="UP000653730"/>
    </source>
</evidence>
<feature type="binding site" evidence="12">
    <location>
        <position position="212"/>
    </location>
    <ligand>
        <name>substrate</name>
    </ligand>
</feature>
<dbReference type="FunFam" id="3.40.190.80:FF:000001">
    <property type="entry name" value="Fructose-1,6-bisphosphatase class 1"/>
    <property type="match status" value="1"/>
</dbReference>
<feature type="domain" description="Fructose-1-6-bisphosphatase class 1 C-terminal" evidence="15">
    <location>
        <begin position="203"/>
        <end position="329"/>
    </location>
</feature>
<dbReference type="InterPro" id="IPR028343">
    <property type="entry name" value="FBPtase"/>
</dbReference>
<evidence type="ECO:0000313" key="16">
    <source>
        <dbReference type="EMBL" id="MBC9797483.1"/>
    </source>
</evidence>
<dbReference type="GO" id="GO:0005986">
    <property type="term" value="P:sucrose biosynthetic process"/>
    <property type="evidence" value="ECO:0007669"/>
    <property type="project" value="TreeGrafter"/>
</dbReference>
<feature type="binding site" evidence="12">
    <location>
        <position position="119"/>
    </location>
    <ligand>
        <name>Mg(2+)</name>
        <dbReference type="ChEBI" id="CHEBI:18420"/>
        <label>2</label>
    </ligand>
</feature>